<evidence type="ECO:0000256" key="1">
    <source>
        <dbReference type="ARBA" id="ARBA00004123"/>
    </source>
</evidence>
<evidence type="ECO:0000313" key="4">
    <source>
        <dbReference type="EMBL" id="JAV81936.1"/>
    </source>
</evidence>
<dbReference type="InterPro" id="IPR011989">
    <property type="entry name" value="ARM-like"/>
</dbReference>
<comment type="similarity">
    <text evidence="3">Belongs to the SAAL1 family.</text>
</comment>
<evidence type="ECO:0000256" key="2">
    <source>
        <dbReference type="ARBA" id="ARBA00023242"/>
    </source>
</evidence>
<name>A0A1Y1MDL0_PHOPY</name>
<dbReference type="EMBL" id="GEZM01037784">
    <property type="protein sequence ID" value="JAV81936.1"/>
    <property type="molecule type" value="Transcribed_RNA"/>
</dbReference>
<accession>A0A1Y1MDL0</accession>
<evidence type="ECO:0000256" key="3">
    <source>
        <dbReference type="ARBA" id="ARBA00038401"/>
    </source>
</evidence>
<reference evidence="4" key="1">
    <citation type="journal article" date="2016" name="Sci. Rep.">
        <title>Molecular characterization of firefly nuptial gifts: a multi-omics approach sheds light on postcopulatory sexual selection.</title>
        <authorList>
            <person name="Al-Wathiqui N."/>
            <person name="Fallon T.R."/>
            <person name="South A."/>
            <person name="Weng J.K."/>
            <person name="Lewis S.M."/>
        </authorList>
    </citation>
    <scope>NUCLEOTIDE SEQUENCE</scope>
</reference>
<dbReference type="Gene3D" id="1.25.10.10">
    <property type="entry name" value="Leucine-rich Repeat Variant"/>
    <property type="match status" value="1"/>
</dbReference>
<comment type="subcellular location">
    <subcellularLocation>
        <location evidence="1">Nucleus</location>
    </subcellularLocation>
</comment>
<sequence>MEKGPTIETSHLKCDSEETIDTESKHDSNLYSTEIDSETVEKLKGDAIGDTLYSEAFVAKTLLQLSNLKWSEKVEEDLCFLWDMTLEKDVCDYLLKLSYPNIVCEVIQKYDESRLLEIVIGILANVCCTVDTSDITDDHAKLVLSVLETDDALILIQVVRFVKALAYDRDQLLFLDDGVLEKLNFILLNSCNVDLLLNTLDSISKMTSDNKLSLMVVKAEFIKSAVVAYQCICKIERERLSLSEDEIETNQQRTSLTYLIQIVTNICSYINTDDKNNNLFHEAQEFIDPFVDELCKILNYYSKDECVLPVSEELQFYVKAFIFIFQTLRICYSKTIFKSIISITYFLLSNKCEESDEFLEFCNYFVYVGSLDNLKSDFRSFEIKVVRHILSNIHANRDSYDCVNEENVNALLMEFVGKR</sequence>
<dbReference type="GO" id="GO:0005654">
    <property type="term" value="C:nucleoplasm"/>
    <property type="evidence" value="ECO:0007669"/>
    <property type="project" value="TreeGrafter"/>
</dbReference>
<dbReference type="InterPro" id="IPR052464">
    <property type="entry name" value="Synovial_Prolif_Regulator"/>
</dbReference>
<dbReference type="PANTHER" id="PTHR23424:SF23">
    <property type="entry name" value="PROTEIN SAAL1"/>
    <property type="match status" value="1"/>
</dbReference>
<dbReference type="AlphaFoldDB" id="A0A1Y1MDL0"/>
<proteinExistence type="inferred from homology"/>
<dbReference type="PANTHER" id="PTHR23424">
    <property type="entry name" value="SERUM AMYLOID A"/>
    <property type="match status" value="1"/>
</dbReference>
<organism evidence="4">
    <name type="scientific">Photinus pyralis</name>
    <name type="common">Common eastern firefly</name>
    <name type="synonym">Lampyris pyralis</name>
    <dbReference type="NCBI Taxonomy" id="7054"/>
    <lineage>
        <taxon>Eukaryota</taxon>
        <taxon>Metazoa</taxon>
        <taxon>Ecdysozoa</taxon>
        <taxon>Arthropoda</taxon>
        <taxon>Hexapoda</taxon>
        <taxon>Insecta</taxon>
        <taxon>Pterygota</taxon>
        <taxon>Neoptera</taxon>
        <taxon>Endopterygota</taxon>
        <taxon>Coleoptera</taxon>
        <taxon>Polyphaga</taxon>
        <taxon>Elateriformia</taxon>
        <taxon>Elateroidea</taxon>
        <taxon>Lampyridae</taxon>
        <taxon>Lampyrinae</taxon>
        <taxon>Photinus</taxon>
    </lineage>
</organism>
<evidence type="ECO:0008006" key="5">
    <source>
        <dbReference type="Google" id="ProtNLM"/>
    </source>
</evidence>
<keyword evidence="2" id="KW-0539">Nucleus</keyword>
<protein>
    <recommendedName>
        <fullName evidence="5">Protein SAAL1</fullName>
    </recommendedName>
</protein>